<evidence type="ECO:0000313" key="1">
    <source>
        <dbReference type="EMBL" id="UYV66173.1"/>
    </source>
</evidence>
<sequence>MGAKTFNTRNDVNLEKYICIDLIENFYEEPSQRYGYGWILIPHPAYSPDLALSDFYLFGKLEFFRFKTLKVTKFYPKLLGGGSESWIRIKIQFRERFERRKDNLSRVSSCKLERILLHRYPEEEKTLSDSTIPQTLEELSASIDTHSLNGVLVCLTEQQY</sequence>
<keyword evidence="2" id="KW-1185">Reference proteome</keyword>
<name>A0ABY6KC85_9ARAC</name>
<organism evidence="1 2">
    <name type="scientific">Cordylochernes scorpioides</name>
    <dbReference type="NCBI Taxonomy" id="51811"/>
    <lineage>
        <taxon>Eukaryota</taxon>
        <taxon>Metazoa</taxon>
        <taxon>Ecdysozoa</taxon>
        <taxon>Arthropoda</taxon>
        <taxon>Chelicerata</taxon>
        <taxon>Arachnida</taxon>
        <taxon>Pseudoscorpiones</taxon>
        <taxon>Cheliferoidea</taxon>
        <taxon>Chernetidae</taxon>
        <taxon>Cordylochernes</taxon>
    </lineage>
</organism>
<dbReference type="Gene3D" id="3.30.420.10">
    <property type="entry name" value="Ribonuclease H-like superfamily/Ribonuclease H"/>
    <property type="match status" value="1"/>
</dbReference>
<gene>
    <name evidence="1" type="ORF">LAZ67_4000600</name>
</gene>
<accession>A0ABY6KC85</accession>
<dbReference type="InterPro" id="IPR036397">
    <property type="entry name" value="RNaseH_sf"/>
</dbReference>
<dbReference type="Proteomes" id="UP001235939">
    <property type="component" value="Chromosome 04"/>
</dbReference>
<dbReference type="EMBL" id="CP092866">
    <property type="protein sequence ID" value="UYV66173.1"/>
    <property type="molecule type" value="Genomic_DNA"/>
</dbReference>
<reference evidence="1 2" key="1">
    <citation type="submission" date="2022-01" db="EMBL/GenBank/DDBJ databases">
        <title>A chromosomal length assembly of Cordylochernes scorpioides.</title>
        <authorList>
            <person name="Zeh D."/>
            <person name="Zeh J."/>
        </authorList>
    </citation>
    <scope>NUCLEOTIDE SEQUENCE [LARGE SCALE GENOMIC DNA]</scope>
    <source>
        <strain evidence="1">IN4F17</strain>
        <tissue evidence="1">Whole Body</tissue>
    </source>
</reference>
<evidence type="ECO:0000313" key="2">
    <source>
        <dbReference type="Proteomes" id="UP001235939"/>
    </source>
</evidence>
<proteinExistence type="predicted"/>
<protein>
    <submittedName>
        <fullName evidence="1">Uncharacterized protein</fullName>
    </submittedName>
</protein>